<dbReference type="GeneID" id="109483972"/>
<evidence type="ECO:0000313" key="4">
    <source>
        <dbReference type="Proteomes" id="UP000515135"/>
    </source>
</evidence>
<keyword evidence="1" id="KW-0430">Lectin</keyword>
<sequence>MSQLSDTVDALKRNIDGISQLSDIVDALKRDMGSERNRTAAPMKCVGETVSSQQCPDDWRRHQRSCYLLVDTPETWRDAREDCHQLQADLASLTTADEQTYMGTQVVGGTYWFGLSDIMAEGDWQWVDGTDFDSAVTNWAQHEPNNLKKGEDCAQIWHNGRWNDQTCTNKHAYICEKRTGKALALLVSQLVEA</sequence>
<dbReference type="PANTHER" id="PTHR22803">
    <property type="entry name" value="MANNOSE, PHOSPHOLIPASE, LECTIN RECEPTOR RELATED"/>
    <property type="match status" value="1"/>
</dbReference>
<proteinExistence type="predicted"/>
<dbReference type="InterPro" id="IPR016186">
    <property type="entry name" value="C-type_lectin-like/link_sf"/>
</dbReference>
<dbReference type="GO" id="GO:0030246">
    <property type="term" value="F:carbohydrate binding"/>
    <property type="evidence" value="ECO:0007669"/>
    <property type="project" value="UniProtKB-KW"/>
</dbReference>
<keyword evidence="4" id="KW-1185">Reference proteome</keyword>
<dbReference type="InterPro" id="IPR001304">
    <property type="entry name" value="C-type_lectin-like"/>
</dbReference>
<dbReference type="PROSITE" id="PS00615">
    <property type="entry name" value="C_TYPE_LECTIN_1"/>
    <property type="match status" value="1"/>
</dbReference>
<dbReference type="KEGG" id="bbel:109483972"/>
<feature type="domain" description="C-type lectin" evidence="3">
    <location>
        <begin position="62"/>
        <end position="176"/>
    </location>
</feature>
<dbReference type="OrthoDB" id="418245at2759"/>
<accession>A0A6P5A910</accession>
<organism evidence="4 5">
    <name type="scientific">Branchiostoma belcheri</name>
    <name type="common">Amphioxus</name>
    <dbReference type="NCBI Taxonomy" id="7741"/>
    <lineage>
        <taxon>Eukaryota</taxon>
        <taxon>Metazoa</taxon>
        <taxon>Chordata</taxon>
        <taxon>Cephalochordata</taxon>
        <taxon>Leptocardii</taxon>
        <taxon>Amphioxiformes</taxon>
        <taxon>Branchiostomatidae</taxon>
        <taxon>Branchiostoma</taxon>
    </lineage>
</organism>
<dbReference type="InterPro" id="IPR050111">
    <property type="entry name" value="C-type_lectin/snaclec_domain"/>
</dbReference>
<evidence type="ECO:0000256" key="2">
    <source>
        <dbReference type="ARBA" id="ARBA00023157"/>
    </source>
</evidence>
<keyword evidence="2" id="KW-1015">Disulfide bond</keyword>
<dbReference type="RefSeq" id="XP_019642689.1">
    <property type="nucleotide sequence ID" value="XM_019787130.1"/>
</dbReference>
<gene>
    <name evidence="5" type="primary">LOC109483972</name>
</gene>
<protein>
    <submittedName>
        <fullName evidence="5">C-type lectin domain family 10 member A-like</fullName>
    </submittedName>
</protein>
<dbReference type="AlphaFoldDB" id="A0A6P5A910"/>
<dbReference type="Pfam" id="PF00059">
    <property type="entry name" value="Lectin_C"/>
    <property type="match status" value="1"/>
</dbReference>
<dbReference type="Gene3D" id="3.10.100.10">
    <property type="entry name" value="Mannose-Binding Protein A, subunit A"/>
    <property type="match status" value="1"/>
</dbReference>
<evidence type="ECO:0000313" key="5">
    <source>
        <dbReference type="RefSeq" id="XP_019642689.1"/>
    </source>
</evidence>
<dbReference type="InterPro" id="IPR016187">
    <property type="entry name" value="CTDL_fold"/>
</dbReference>
<reference evidence="5" key="1">
    <citation type="submission" date="2025-08" db="UniProtKB">
        <authorList>
            <consortium name="RefSeq"/>
        </authorList>
    </citation>
    <scope>IDENTIFICATION</scope>
    <source>
        <tissue evidence="5">Gonad</tissue>
    </source>
</reference>
<dbReference type="CDD" id="cd03590">
    <property type="entry name" value="CLECT_DC-SIGN_like"/>
    <property type="match status" value="1"/>
</dbReference>
<dbReference type="InterPro" id="IPR018378">
    <property type="entry name" value="C-type_lectin_CS"/>
</dbReference>
<dbReference type="PROSITE" id="PS50041">
    <property type="entry name" value="C_TYPE_LECTIN_2"/>
    <property type="match status" value="1"/>
</dbReference>
<dbReference type="Proteomes" id="UP000515135">
    <property type="component" value="Unplaced"/>
</dbReference>
<evidence type="ECO:0000259" key="3">
    <source>
        <dbReference type="PROSITE" id="PS50041"/>
    </source>
</evidence>
<evidence type="ECO:0000256" key="1">
    <source>
        <dbReference type="ARBA" id="ARBA00022734"/>
    </source>
</evidence>
<dbReference type="SUPFAM" id="SSF56436">
    <property type="entry name" value="C-type lectin-like"/>
    <property type="match status" value="1"/>
</dbReference>
<dbReference type="SMART" id="SM00034">
    <property type="entry name" value="CLECT"/>
    <property type="match status" value="1"/>
</dbReference>
<name>A0A6P5A910_BRABE</name>
<dbReference type="InterPro" id="IPR033989">
    <property type="entry name" value="CD209-like_CTLD"/>
</dbReference>